<dbReference type="GO" id="GO:0005737">
    <property type="term" value="C:cytoplasm"/>
    <property type="evidence" value="ECO:0007669"/>
    <property type="project" value="TreeGrafter"/>
</dbReference>
<dbReference type="Gene3D" id="3.40.50.300">
    <property type="entry name" value="P-loop containing nucleotide triphosphate hydrolases"/>
    <property type="match status" value="1"/>
</dbReference>
<evidence type="ECO:0000259" key="6">
    <source>
        <dbReference type="SMART" id="SM00833"/>
    </source>
</evidence>
<feature type="domain" description="CobW C-terminal" evidence="6">
    <location>
        <begin position="230"/>
        <end position="322"/>
    </location>
</feature>
<dbReference type="SUPFAM" id="SSF90002">
    <property type="entry name" value="Hypothetical protein YjiA, C-terminal domain"/>
    <property type="match status" value="1"/>
</dbReference>
<evidence type="ECO:0000256" key="1">
    <source>
        <dbReference type="ARBA" id="ARBA00022741"/>
    </source>
</evidence>
<dbReference type="PANTHER" id="PTHR13748">
    <property type="entry name" value="COBW-RELATED"/>
    <property type="match status" value="1"/>
</dbReference>
<comment type="catalytic activity">
    <reaction evidence="5">
        <text>GTP + H2O = GDP + phosphate + H(+)</text>
        <dbReference type="Rhea" id="RHEA:19669"/>
        <dbReference type="ChEBI" id="CHEBI:15377"/>
        <dbReference type="ChEBI" id="CHEBI:15378"/>
        <dbReference type="ChEBI" id="CHEBI:37565"/>
        <dbReference type="ChEBI" id="CHEBI:43474"/>
        <dbReference type="ChEBI" id="CHEBI:58189"/>
    </reaction>
    <physiologicalReaction direction="left-to-right" evidence="5">
        <dbReference type="Rhea" id="RHEA:19670"/>
    </physiologicalReaction>
</comment>
<dbReference type="SUPFAM" id="SSF52540">
    <property type="entry name" value="P-loop containing nucleoside triphosphate hydrolases"/>
    <property type="match status" value="1"/>
</dbReference>
<gene>
    <name evidence="7" type="ORF">PML95_06950</name>
</gene>
<evidence type="ECO:0000256" key="5">
    <source>
        <dbReference type="ARBA" id="ARBA00049117"/>
    </source>
</evidence>
<proteinExistence type="inferred from homology"/>
<dbReference type="GO" id="GO:0000166">
    <property type="term" value="F:nucleotide binding"/>
    <property type="evidence" value="ECO:0007669"/>
    <property type="project" value="UniProtKB-KW"/>
</dbReference>
<dbReference type="AlphaFoldDB" id="A0AAE9XK70"/>
<dbReference type="GO" id="GO:0016787">
    <property type="term" value="F:hydrolase activity"/>
    <property type="evidence" value="ECO:0007669"/>
    <property type="project" value="UniProtKB-KW"/>
</dbReference>
<dbReference type="InterPro" id="IPR027417">
    <property type="entry name" value="P-loop_NTPase"/>
</dbReference>
<dbReference type="Pfam" id="PF02492">
    <property type="entry name" value="cobW"/>
    <property type="match status" value="1"/>
</dbReference>
<keyword evidence="2" id="KW-0378">Hydrolase</keyword>
<evidence type="ECO:0000256" key="4">
    <source>
        <dbReference type="ARBA" id="ARBA00034320"/>
    </source>
</evidence>
<dbReference type="InterPro" id="IPR003495">
    <property type="entry name" value="CobW/HypB/UreG_nucleotide-bd"/>
</dbReference>
<name>A0AAE9XK70_9ENTE</name>
<dbReference type="InterPro" id="IPR036627">
    <property type="entry name" value="CobW-likC_sf"/>
</dbReference>
<dbReference type="Pfam" id="PF07683">
    <property type="entry name" value="CobW_C"/>
    <property type="match status" value="1"/>
</dbReference>
<organism evidence="7 8">
    <name type="scientific">Vagococcus lutrae</name>
    <dbReference type="NCBI Taxonomy" id="81947"/>
    <lineage>
        <taxon>Bacteria</taxon>
        <taxon>Bacillati</taxon>
        <taxon>Bacillota</taxon>
        <taxon>Bacilli</taxon>
        <taxon>Lactobacillales</taxon>
        <taxon>Enterococcaceae</taxon>
        <taxon>Vagococcus</taxon>
    </lineage>
</organism>
<keyword evidence="1" id="KW-0547">Nucleotide-binding</keyword>
<evidence type="ECO:0000256" key="2">
    <source>
        <dbReference type="ARBA" id="ARBA00022801"/>
    </source>
</evidence>
<dbReference type="InterPro" id="IPR011629">
    <property type="entry name" value="CobW-like_C"/>
</dbReference>
<dbReference type="PANTHER" id="PTHR13748:SF62">
    <property type="entry name" value="COBW DOMAIN-CONTAINING PROTEIN"/>
    <property type="match status" value="1"/>
</dbReference>
<dbReference type="Gene3D" id="3.30.1220.10">
    <property type="entry name" value="CobW-like, C-terminal domain"/>
    <property type="match status" value="1"/>
</dbReference>
<dbReference type="EMBL" id="CP116507">
    <property type="protein sequence ID" value="WCG22135.1"/>
    <property type="molecule type" value="Genomic_DNA"/>
</dbReference>
<protein>
    <submittedName>
        <fullName evidence="7">GTP-binding protein</fullName>
    </submittedName>
</protein>
<dbReference type="Proteomes" id="UP001179600">
    <property type="component" value="Chromosome"/>
</dbReference>
<sequence>MGIPITVVSGFLGAGKTTLVNQVLQNQYYLPEEVLIIENEFGSVGMDHDFLLHVEENIYQLNNGCLCCSLRGDLIKAFDAIIKTILAKGVKLKALIIETTGVADPQAIIQTLITTPSIMAHFYIDSIITVIDSDYYNDAAIHPETIKQAMLADRLVVSEKSELSNDDKKRIEDDLKALNPLADTLFYDKRNDFSSEDFFSLNRFRLVEEVALPEMNEQHEHHHSHSSHEFESFYLPVPNFLNQALFLRWLDWLLFEFDQKLYRFKGILAFDEYELAVQIQGVNQQVSFEMRPELATEAKTGLVLIGQELDREKIETSFKELIQ</sequence>
<evidence type="ECO:0000313" key="8">
    <source>
        <dbReference type="Proteomes" id="UP001179600"/>
    </source>
</evidence>
<evidence type="ECO:0000313" key="7">
    <source>
        <dbReference type="EMBL" id="WCG22135.1"/>
    </source>
</evidence>
<dbReference type="RefSeq" id="WP_272163117.1">
    <property type="nucleotide sequence ID" value="NZ_CP116507.1"/>
</dbReference>
<dbReference type="CDD" id="cd03112">
    <property type="entry name" value="CobW-like"/>
    <property type="match status" value="1"/>
</dbReference>
<keyword evidence="3" id="KW-0143">Chaperone</keyword>
<dbReference type="SMART" id="SM00833">
    <property type="entry name" value="CobW_C"/>
    <property type="match status" value="1"/>
</dbReference>
<reference evidence="7" key="1">
    <citation type="submission" date="2023-01" db="EMBL/GenBank/DDBJ databases">
        <title>Oxazolidinone resistance genes in florfenicol resistant enterococci from beef cattle and veal calves at slaughter.</title>
        <authorList>
            <person name="Biggel M."/>
        </authorList>
    </citation>
    <scope>NUCLEOTIDE SEQUENCE</scope>
    <source>
        <strain evidence="7">K204-1</strain>
    </source>
</reference>
<accession>A0AAE9XK70</accession>
<dbReference type="InterPro" id="IPR051316">
    <property type="entry name" value="Zinc-reg_GTPase_activator"/>
</dbReference>
<comment type="similarity">
    <text evidence="4">Belongs to the SIMIBI class G3E GTPase family. ZNG1 subfamily.</text>
</comment>
<evidence type="ECO:0000256" key="3">
    <source>
        <dbReference type="ARBA" id="ARBA00023186"/>
    </source>
</evidence>